<dbReference type="EMBL" id="RIAS01000014">
    <property type="protein sequence ID" value="KAA8786533.1"/>
    <property type="molecule type" value="Genomic_DNA"/>
</dbReference>
<dbReference type="OrthoDB" id="2658329at2"/>
<evidence type="ECO:0000313" key="3">
    <source>
        <dbReference type="Proteomes" id="UP000323664"/>
    </source>
</evidence>
<dbReference type="InterPro" id="IPR011726">
    <property type="entry name" value="KdpF"/>
</dbReference>
<feature type="transmembrane region" description="Helical" evidence="1">
    <location>
        <begin position="14"/>
        <end position="33"/>
    </location>
</feature>
<proteinExistence type="predicted"/>
<keyword evidence="1" id="KW-0812">Transmembrane</keyword>
<evidence type="ECO:0000313" key="2">
    <source>
        <dbReference type="EMBL" id="KAA8786533.1"/>
    </source>
</evidence>
<accession>A0A5M9WYU5</accession>
<gene>
    <name evidence="2" type="ORF">EC604_22135</name>
</gene>
<sequence length="38" mass="4326">MREGLRAGRKGEKMIFIGVIVMALIVYLGYVLVKPEKF</sequence>
<dbReference type="AlphaFoldDB" id="A0A5M9WYU5"/>
<dbReference type="Proteomes" id="UP000323664">
    <property type="component" value="Unassembled WGS sequence"/>
</dbReference>
<dbReference type="GO" id="GO:0008556">
    <property type="term" value="F:P-type potassium transmembrane transporter activity"/>
    <property type="evidence" value="ECO:0007669"/>
    <property type="project" value="InterPro"/>
</dbReference>
<protein>
    <submittedName>
        <fullName evidence="2">Potassium-transporting ATPase subunit F</fullName>
    </submittedName>
</protein>
<keyword evidence="1" id="KW-0472">Membrane</keyword>
<organism evidence="2 3">
    <name type="scientific">Paenibacillus amylolyticus</name>
    <dbReference type="NCBI Taxonomy" id="1451"/>
    <lineage>
        <taxon>Bacteria</taxon>
        <taxon>Bacillati</taxon>
        <taxon>Bacillota</taxon>
        <taxon>Bacilli</taxon>
        <taxon>Bacillales</taxon>
        <taxon>Paenibacillaceae</taxon>
        <taxon>Paenibacillus</taxon>
    </lineage>
</organism>
<dbReference type="Pfam" id="PF09604">
    <property type="entry name" value="Potass_KdpF"/>
    <property type="match status" value="1"/>
</dbReference>
<name>A0A5M9WYU5_PAEAM</name>
<evidence type="ECO:0000256" key="1">
    <source>
        <dbReference type="SAM" id="Phobius"/>
    </source>
</evidence>
<reference evidence="2 3" key="1">
    <citation type="journal article" date="2019" name="J. Ind. Microbiol. Biotechnol.">
        <title>Paenibacillus amylolyticus 27C64 has a diverse set of carbohydrate-active enzymes and complete pectin deconstruction system.</title>
        <authorList>
            <person name="Keggi C."/>
            <person name="Doran-Peterson J."/>
        </authorList>
    </citation>
    <scope>NUCLEOTIDE SEQUENCE [LARGE SCALE GENOMIC DNA]</scope>
    <source>
        <strain evidence="2 3">27C64</strain>
    </source>
</reference>
<keyword evidence="1" id="KW-1133">Transmembrane helix</keyword>
<dbReference type="GO" id="GO:0005886">
    <property type="term" value="C:plasma membrane"/>
    <property type="evidence" value="ECO:0007669"/>
    <property type="project" value="InterPro"/>
</dbReference>
<comment type="caution">
    <text evidence="2">The sequence shown here is derived from an EMBL/GenBank/DDBJ whole genome shotgun (WGS) entry which is preliminary data.</text>
</comment>